<dbReference type="AlphaFoldDB" id="A0A916UHU9"/>
<keyword evidence="2" id="KW-1185">Reference proteome</keyword>
<name>A0A916UHU9_9HYPH</name>
<gene>
    <name evidence="1" type="ORF">GCM10010994_35700</name>
</gene>
<organism evidence="1 2">
    <name type="scientific">Chelatococcus reniformis</name>
    <dbReference type="NCBI Taxonomy" id="1494448"/>
    <lineage>
        <taxon>Bacteria</taxon>
        <taxon>Pseudomonadati</taxon>
        <taxon>Pseudomonadota</taxon>
        <taxon>Alphaproteobacteria</taxon>
        <taxon>Hyphomicrobiales</taxon>
        <taxon>Chelatococcaceae</taxon>
        <taxon>Chelatococcus</taxon>
    </lineage>
</organism>
<evidence type="ECO:0000313" key="1">
    <source>
        <dbReference type="EMBL" id="GGC74167.1"/>
    </source>
</evidence>
<protein>
    <submittedName>
        <fullName evidence="1">Uncharacterized protein</fullName>
    </submittedName>
</protein>
<sequence length="64" mass="6557">MMVLLGYIGAPPTITVFSAVFPVVLAASLKALGAKEITLTVASRAVPRRIAVLDMGCAPGMDLA</sequence>
<reference evidence="1" key="1">
    <citation type="journal article" date="2014" name="Int. J. Syst. Evol. Microbiol.">
        <title>Complete genome sequence of Corynebacterium casei LMG S-19264T (=DSM 44701T), isolated from a smear-ripened cheese.</title>
        <authorList>
            <consortium name="US DOE Joint Genome Institute (JGI-PGF)"/>
            <person name="Walter F."/>
            <person name="Albersmeier A."/>
            <person name="Kalinowski J."/>
            <person name="Ruckert C."/>
        </authorList>
    </citation>
    <scope>NUCLEOTIDE SEQUENCE</scope>
    <source>
        <strain evidence="1">CGMCC 1.12919</strain>
    </source>
</reference>
<proteinExistence type="predicted"/>
<dbReference type="Proteomes" id="UP000637002">
    <property type="component" value="Unassembled WGS sequence"/>
</dbReference>
<comment type="caution">
    <text evidence="1">The sequence shown here is derived from an EMBL/GenBank/DDBJ whole genome shotgun (WGS) entry which is preliminary data.</text>
</comment>
<dbReference type="EMBL" id="BMGG01000006">
    <property type="protein sequence ID" value="GGC74167.1"/>
    <property type="molecule type" value="Genomic_DNA"/>
</dbReference>
<evidence type="ECO:0000313" key="2">
    <source>
        <dbReference type="Proteomes" id="UP000637002"/>
    </source>
</evidence>
<reference evidence="1" key="2">
    <citation type="submission" date="2020-09" db="EMBL/GenBank/DDBJ databases">
        <authorList>
            <person name="Sun Q."/>
            <person name="Zhou Y."/>
        </authorList>
    </citation>
    <scope>NUCLEOTIDE SEQUENCE</scope>
    <source>
        <strain evidence="1">CGMCC 1.12919</strain>
    </source>
</reference>
<accession>A0A916UHU9</accession>